<dbReference type="GO" id="GO:0010181">
    <property type="term" value="F:FMN binding"/>
    <property type="evidence" value="ECO:0007669"/>
    <property type="project" value="InterPro"/>
</dbReference>
<name>A0A1E5UEI9_9FLAO</name>
<dbReference type="Pfam" id="PF00724">
    <property type="entry name" value="Oxidored_FMN"/>
    <property type="match status" value="1"/>
</dbReference>
<comment type="caution">
    <text evidence="7">The sequence shown here is derived from an EMBL/GenBank/DDBJ whole genome shotgun (WGS) entry which is preliminary data.</text>
</comment>
<keyword evidence="4" id="KW-0521">NADP</keyword>
<evidence type="ECO:0000313" key="8">
    <source>
        <dbReference type="Proteomes" id="UP000095601"/>
    </source>
</evidence>
<dbReference type="RefSeq" id="WP_069798334.1">
    <property type="nucleotide sequence ID" value="NZ_CP034157.1"/>
</dbReference>
<keyword evidence="3" id="KW-0288">FMN</keyword>
<dbReference type="InterPro" id="IPR001155">
    <property type="entry name" value="OxRdtase_FMN_N"/>
</dbReference>
<dbReference type="AlphaFoldDB" id="A0A1E5UEI9"/>
<dbReference type="PANTHER" id="PTHR43303">
    <property type="entry name" value="NADPH DEHYDROGENASE C23G7.10C-RELATED"/>
    <property type="match status" value="1"/>
</dbReference>
<evidence type="ECO:0000256" key="5">
    <source>
        <dbReference type="ARBA" id="ARBA00023002"/>
    </source>
</evidence>
<dbReference type="GO" id="GO:0003959">
    <property type="term" value="F:NADPH dehydrogenase activity"/>
    <property type="evidence" value="ECO:0007669"/>
    <property type="project" value="InterPro"/>
</dbReference>
<keyword evidence="8" id="KW-1185">Reference proteome</keyword>
<dbReference type="EMBL" id="MKGI01000043">
    <property type="protein sequence ID" value="OEL11331.1"/>
    <property type="molecule type" value="Genomic_DNA"/>
</dbReference>
<dbReference type="Proteomes" id="UP000095601">
    <property type="component" value="Unassembled WGS sequence"/>
</dbReference>
<dbReference type="Gene3D" id="3.20.20.70">
    <property type="entry name" value="Aldolase class I"/>
    <property type="match status" value="1"/>
</dbReference>
<evidence type="ECO:0000256" key="1">
    <source>
        <dbReference type="ARBA" id="ARBA00001917"/>
    </source>
</evidence>
<gene>
    <name evidence="7" type="ORF">BHF72_2201</name>
</gene>
<keyword evidence="5" id="KW-0560">Oxidoreductase</keyword>
<evidence type="ECO:0000256" key="2">
    <source>
        <dbReference type="ARBA" id="ARBA00022630"/>
    </source>
</evidence>
<accession>A0A1E5UEI9</accession>
<organism evidence="7 8">
    <name type="scientific">Cloacibacterium normanense</name>
    <dbReference type="NCBI Taxonomy" id="237258"/>
    <lineage>
        <taxon>Bacteria</taxon>
        <taxon>Pseudomonadati</taxon>
        <taxon>Bacteroidota</taxon>
        <taxon>Flavobacteriia</taxon>
        <taxon>Flavobacteriales</taxon>
        <taxon>Weeksellaceae</taxon>
    </lineage>
</organism>
<evidence type="ECO:0000256" key="4">
    <source>
        <dbReference type="ARBA" id="ARBA00022857"/>
    </source>
</evidence>
<keyword evidence="2" id="KW-0285">Flavoprotein</keyword>
<dbReference type="CDD" id="cd02932">
    <property type="entry name" value="OYE_YqiM_FMN"/>
    <property type="match status" value="1"/>
</dbReference>
<dbReference type="PANTHER" id="PTHR43303:SF4">
    <property type="entry name" value="NADPH DEHYDROGENASE C23G7.10C-RELATED"/>
    <property type="match status" value="1"/>
</dbReference>
<evidence type="ECO:0000259" key="6">
    <source>
        <dbReference type="Pfam" id="PF00724"/>
    </source>
</evidence>
<sequence length="350" mass="38686">MKLFTPIKFRNLEIKNRVVMAPMCMYSAENGVVNDFHLVHYATRAFGGVGLIIAEATGVVPEGRITDKCAGIWNDEQAEAWKKIVEFIHQNTETKIGIQLGHAGRKASTWNGKQTSLEENGWITVAPSEIPYLEGERTPHALSKSEISELVNAFKEAAVRSVKAGFDVIEIHAAHGYLISQFLSPLSNVRTDEYGGSLENRARILLEIVEAVNEVLNDNVPLFVRISATEYAENGWNVEDSVALSKILKEKGVDLIDVSSGGNISGAKINVFSGYQVPFSHQIKKEAEVKTGAVGLITNATQAEEILQKDEADVILLARELLRNPYFVAKSSWENNEVSFFPPQYERGKP</sequence>
<protein>
    <submittedName>
        <fullName evidence="7">Dihydrouridine synthase family protein</fullName>
    </submittedName>
</protein>
<dbReference type="GO" id="GO:0050661">
    <property type="term" value="F:NADP binding"/>
    <property type="evidence" value="ECO:0007669"/>
    <property type="project" value="InterPro"/>
</dbReference>
<evidence type="ECO:0000256" key="3">
    <source>
        <dbReference type="ARBA" id="ARBA00022643"/>
    </source>
</evidence>
<dbReference type="PATRIC" id="fig|237258.4.peg.2362"/>
<dbReference type="InterPro" id="IPR044152">
    <property type="entry name" value="YqjM-like"/>
</dbReference>
<dbReference type="KEGG" id="cnr:EB819_04270"/>
<evidence type="ECO:0000313" key="7">
    <source>
        <dbReference type="EMBL" id="OEL11331.1"/>
    </source>
</evidence>
<comment type="cofactor">
    <cofactor evidence="1">
        <name>FMN</name>
        <dbReference type="ChEBI" id="CHEBI:58210"/>
    </cofactor>
</comment>
<reference evidence="7 8" key="1">
    <citation type="submission" date="2016-09" db="EMBL/GenBank/DDBJ databases">
        <authorList>
            <person name="Capua I."/>
            <person name="De Benedictis P."/>
            <person name="Joannis T."/>
            <person name="Lombin L.H."/>
            <person name="Cattoli G."/>
        </authorList>
    </citation>
    <scope>NUCLEOTIDE SEQUENCE [LARGE SCALE GENOMIC DNA]</scope>
    <source>
        <strain evidence="7 8">NRS-1</strain>
    </source>
</reference>
<feature type="domain" description="NADH:flavin oxidoreductase/NADH oxidase N-terminal" evidence="6">
    <location>
        <begin position="2"/>
        <end position="330"/>
    </location>
</feature>
<dbReference type="SUPFAM" id="SSF51395">
    <property type="entry name" value="FMN-linked oxidoreductases"/>
    <property type="match status" value="1"/>
</dbReference>
<dbReference type="OrthoDB" id="9772736at2"/>
<dbReference type="NCBIfam" id="NF010047">
    <property type="entry name" value="PRK13523.1"/>
    <property type="match status" value="1"/>
</dbReference>
<proteinExistence type="predicted"/>
<dbReference type="InterPro" id="IPR013785">
    <property type="entry name" value="Aldolase_TIM"/>
</dbReference>
<dbReference type="STRING" id="237258.SAMN04489756_10191"/>